<reference evidence="6" key="1">
    <citation type="submission" date="2021-01" db="EMBL/GenBank/DDBJ databases">
        <authorList>
            <person name="Corre E."/>
            <person name="Pelletier E."/>
            <person name="Niang G."/>
            <person name="Scheremetjew M."/>
            <person name="Finn R."/>
            <person name="Kale V."/>
            <person name="Holt S."/>
            <person name="Cochrane G."/>
            <person name="Meng A."/>
            <person name="Brown T."/>
            <person name="Cohen L."/>
        </authorList>
    </citation>
    <scope>NUCLEOTIDE SEQUENCE</scope>
    <source>
        <strain evidence="6">CCAP 1951/1</strain>
    </source>
</reference>
<dbReference type="EMBL" id="HBGF01053169">
    <property type="protein sequence ID" value="CAD9156219.1"/>
    <property type="molecule type" value="Transcribed_RNA"/>
</dbReference>
<dbReference type="InterPro" id="IPR036322">
    <property type="entry name" value="WD40_repeat_dom_sf"/>
</dbReference>
<evidence type="ECO:0008006" key="7">
    <source>
        <dbReference type="Google" id="ProtNLM"/>
    </source>
</evidence>
<evidence type="ECO:0000256" key="2">
    <source>
        <dbReference type="ARBA" id="ARBA00022737"/>
    </source>
</evidence>
<dbReference type="InterPro" id="IPR001680">
    <property type="entry name" value="WD40_rpt"/>
</dbReference>
<dbReference type="InterPro" id="IPR045159">
    <property type="entry name" value="DCAF7-like"/>
</dbReference>
<feature type="repeat" description="WD" evidence="4">
    <location>
        <begin position="316"/>
        <end position="358"/>
    </location>
</feature>
<name>A0A7S1W9N9_NEODS</name>
<dbReference type="PANTHER" id="PTHR19919">
    <property type="entry name" value="WD REPEAT CONTAINING PROTEIN"/>
    <property type="match status" value="1"/>
</dbReference>
<evidence type="ECO:0000313" key="6">
    <source>
        <dbReference type="EMBL" id="CAD9156219.1"/>
    </source>
</evidence>
<keyword evidence="3" id="KW-0687">Ribonucleoprotein</keyword>
<organism evidence="6">
    <name type="scientific">Neobodo designis</name>
    <name type="common">Flagellated protozoan</name>
    <name type="synonym">Bodo designis</name>
    <dbReference type="NCBI Taxonomy" id="312471"/>
    <lineage>
        <taxon>Eukaryota</taxon>
        <taxon>Discoba</taxon>
        <taxon>Euglenozoa</taxon>
        <taxon>Kinetoplastea</taxon>
        <taxon>Metakinetoplastina</taxon>
        <taxon>Neobodonida</taxon>
        <taxon>Neobodo</taxon>
    </lineage>
</organism>
<dbReference type="Gene3D" id="2.130.10.10">
    <property type="entry name" value="YVTN repeat-like/Quinoprotein amine dehydrogenase"/>
    <property type="match status" value="1"/>
</dbReference>
<dbReference type="SMART" id="SM00320">
    <property type="entry name" value="WD40"/>
    <property type="match status" value="4"/>
</dbReference>
<feature type="compositionally biased region" description="Acidic residues" evidence="5">
    <location>
        <begin position="131"/>
        <end position="140"/>
    </location>
</feature>
<dbReference type="PROSITE" id="PS50082">
    <property type="entry name" value="WD_REPEATS_2"/>
    <property type="match status" value="3"/>
</dbReference>
<sequence>MSSTPDTRNILTYNAGWATNGISWSRAAPLRLGVSSFIADYSNTIAIVHRDPEANDIVRLGTLNHYYPPTKLLYSPVPASAGVDDGRSTDTLVTSGDYLRLWTLTDGAPPTATSNAAGAHPDQQEAREADAEPQENDGDETGSSKKTTDAATTAKPKDSTKMSVTPALAHTFKHSPRPNVSEDFCAPVTSFDWNADDPKLVAASSIDTTVSLWDLNTKDVTVHLIAHDKEVFDVAFQPKSTHVFATCGADGNIRVFDIRRMDHCTVVYENPKTTMPMLRVEWNRQDPNHLAAITAESSEVVVFDFRYPANSEAHLRGGHEGPLNSFAWAPHTASNLCTAGEDGRAIIWDTADATRTDGTSGLTYEGGGPLNSVAWSAQAPDWIAVSFDEKLQMLHV</sequence>
<gene>
    <name evidence="6" type="ORF">NDES1114_LOCUS35598</name>
</gene>
<accession>A0A7S1W9N9</accession>
<keyword evidence="2" id="KW-0677">Repeat</keyword>
<dbReference type="SUPFAM" id="SSF50978">
    <property type="entry name" value="WD40 repeat-like"/>
    <property type="match status" value="1"/>
</dbReference>
<evidence type="ECO:0000256" key="4">
    <source>
        <dbReference type="PROSITE-ProRule" id="PRU00221"/>
    </source>
</evidence>
<dbReference type="InterPro" id="IPR019775">
    <property type="entry name" value="WD40_repeat_CS"/>
</dbReference>
<dbReference type="PROSITE" id="PS00678">
    <property type="entry name" value="WD_REPEATS_1"/>
    <property type="match status" value="1"/>
</dbReference>
<dbReference type="GO" id="GO:0005840">
    <property type="term" value="C:ribosome"/>
    <property type="evidence" value="ECO:0007669"/>
    <property type="project" value="UniProtKB-KW"/>
</dbReference>
<feature type="repeat" description="WD" evidence="4">
    <location>
        <begin position="224"/>
        <end position="259"/>
    </location>
</feature>
<dbReference type="Pfam" id="PF00400">
    <property type="entry name" value="WD40"/>
    <property type="match status" value="3"/>
</dbReference>
<protein>
    <recommendedName>
        <fullName evidence="7">Guanine nucleotide-binding protein subunit beta-like protein</fullName>
    </recommendedName>
</protein>
<keyword evidence="3" id="KW-0689">Ribosomal protein</keyword>
<proteinExistence type="predicted"/>
<dbReference type="InterPro" id="IPR015943">
    <property type="entry name" value="WD40/YVTN_repeat-like_dom_sf"/>
</dbReference>
<feature type="region of interest" description="Disordered" evidence="5">
    <location>
        <begin position="109"/>
        <end position="163"/>
    </location>
</feature>
<evidence type="ECO:0000256" key="5">
    <source>
        <dbReference type="SAM" id="MobiDB-lite"/>
    </source>
</evidence>
<feature type="repeat" description="WD" evidence="4">
    <location>
        <begin position="188"/>
        <end position="223"/>
    </location>
</feature>
<dbReference type="AlphaFoldDB" id="A0A7S1W9N9"/>
<keyword evidence="1 4" id="KW-0853">WD repeat</keyword>
<evidence type="ECO:0000256" key="1">
    <source>
        <dbReference type="ARBA" id="ARBA00022574"/>
    </source>
</evidence>
<evidence type="ECO:0000256" key="3">
    <source>
        <dbReference type="ARBA" id="ARBA00022980"/>
    </source>
</evidence>